<organism evidence="1">
    <name type="scientific">Sulfurovum sp. enrichment culture clone C5</name>
    <dbReference type="NCBI Taxonomy" id="497650"/>
    <lineage>
        <taxon>Bacteria</taxon>
        <taxon>Pseudomonadati</taxon>
        <taxon>Campylobacterota</taxon>
        <taxon>Epsilonproteobacteria</taxon>
        <taxon>Campylobacterales</taxon>
        <taxon>Sulfurovaceae</taxon>
        <taxon>Sulfurovum</taxon>
        <taxon>environmental samples</taxon>
    </lineage>
</organism>
<proteinExistence type="predicted"/>
<dbReference type="EMBL" id="FAXN01000069">
    <property type="protein sequence ID" value="CUV66172.1"/>
    <property type="molecule type" value="Genomic_DNA"/>
</dbReference>
<reference evidence="1" key="1">
    <citation type="submission" date="2015-11" db="EMBL/GenBank/DDBJ databases">
        <authorList>
            <person name="Zhang Y."/>
            <person name="Guo Z."/>
        </authorList>
    </citation>
    <scope>NUCLEOTIDE SEQUENCE</scope>
    <source>
        <strain evidence="1">BN30871</strain>
    </source>
</reference>
<protein>
    <submittedName>
        <fullName evidence="1">Uncharacterized protein</fullName>
    </submittedName>
</protein>
<evidence type="ECO:0000313" key="1">
    <source>
        <dbReference type="EMBL" id="CUV66172.1"/>
    </source>
</evidence>
<sequence>MSKISINGPISSNNATPFSINIDFKNCCPSKEQEKIFISMQSKLNDKYNMYMDGKINKEEYNEKASIAENAIKNFVSVCNLQALNNGKNKGINPYDSDMNNAWMELNKANQELYK</sequence>
<name>A0A0S4XQE1_9BACT</name>
<dbReference type="AlphaFoldDB" id="A0A0S4XQE1"/>
<accession>A0A0S4XQE1</accession>
<gene>
    <name evidence="1" type="ORF">BN3087_660002</name>
</gene>